<sequence>MPSPTRASGFAQSAKSWAGRNQGSRDLSTNQLRLCQDSREFTPSELRARKDSRDLDQDSHEFTPKLRTSYEYLSAQFVDILTGPWLSVLDPLSVVVVFGCP</sequence>
<evidence type="ECO:0000313" key="3">
    <source>
        <dbReference type="Proteomes" id="UP000828390"/>
    </source>
</evidence>
<organism evidence="2 3">
    <name type="scientific">Dreissena polymorpha</name>
    <name type="common">Zebra mussel</name>
    <name type="synonym">Mytilus polymorpha</name>
    <dbReference type="NCBI Taxonomy" id="45954"/>
    <lineage>
        <taxon>Eukaryota</taxon>
        <taxon>Metazoa</taxon>
        <taxon>Spiralia</taxon>
        <taxon>Lophotrochozoa</taxon>
        <taxon>Mollusca</taxon>
        <taxon>Bivalvia</taxon>
        <taxon>Autobranchia</taxon>
        <taxon>Heteroconchia</taxon>
        <taxon>Euheterodonta</taxon>
        <taxon>Imparidentia</taxon>
        <taxon>Neoheterodontei</taxon>
        <taxon>Myida</taxon>
        <taxon>Dreissenoidea</taxon>
        <taxon>Dreissenidae</taxon>
        <taxon>Dreissena</taxon>
    </lineage>
</organism>
<feature type="region of interest" description="Disordered" evidence="1">
    <location>
        <begin position="1"/>
        <end position="30"/>
    </location>
</feature>
<gene>
    <name evidence="2" type="ORF">DPMN_104846</name>
</gene>
<dbReference type="AlphaFoldDB" id="A0A9D4K1F6"/>
<feature type="compositionally biased region" description="Polar residues" evidence="1">
    <location>
        <begin position="10"/>
        <end position="30"/>
    </location>
</feature>
<evidence type="ECO:0000313" key="2">
    <source>
        <dbReference type="EMBL" id="KAH3831576.1"/>
    </source>
</evidence>
<reference evidence="2" key="2">
    <citation type="submission" date="2020-11" db="EMBL/GenBank/DDBJ databases">
        <authorList>
            <person name="McCartney M.A."/>
            <person name="Auch B."/>
            <person name="Kono T."/>
            <person name="Mallez S."/>
            <person name="Becker A."/>
            <person name="Gohl D.M."/>
            <person name="Silverstein K.A.T."/>
            <person name="Koren S."/>
            <person name="Bechman K.B."/>
            <person name="Herman A."/>
            <person name="Abrahante J.E."/>
            <person name="Garbe J."/>
        </authorList>
    </citation>
    <scope>NUCLEOTIDE SEQUENCE</scope>
    <source>
        <strain evidence="2">Duluth1</strain>
        <tissue evidence="2">Whole animal</tissue>
    </source>
</reference>
<keyword evidence="3" id="KW-1185">Reference proteome</keyword>
<name>A0A9D4K1F6_DREPO</name>
<evidence type="ECO:0000256" key="1">
    <source>
        <dbReference type="SAM" id="MobiDB-lite"/>
    </source>
</evidence>
<comment type="caution">
    <text evidence="2">The sequence shown here is derived from an EMBL/GenBank/DDBJ whole genome shotgun (WGS) entry which is preliminary data.</text>
</comment>
<dbReference type="EMBL" id="JAIWYP010000004">
    <property type="protein sequence ID" value="KAH3831576.1"/>
    <property type="molecule type" value="Genomic_DNA"/>
</dbReference>
<proteinExistence type="predicted"/>
<accession>A0A9D4K1F6</accession>
<dbReference type="Proteomes" id="UP000828390">
    <property type="component" value="Unassembled WGS sequence"/>
</dbReference>
<reference evidence="2" key="1">
    <citation type="journal article" date="2019" name="bioRxiv">
        <title>The Genome of the Zebra Mussel, Dreissena polymorpha: A Resource for Invasive Species Research.</title>
        <authorList>
            <person name="McCartney M.A."/>
            <person name="Auch B."/>
            <person name="Kono T."/>
            <person name="Mallez S."/>
            <person name="Zhang Y."/>
            <person name="Obille A."/>
            <person name="Becker A."/>
            <person name="Abrahante J.E."/>
            <person name="Garbe J."/>
            <person name="Badalamenti J.P."/>
            <person name="Herman A."/>
            <person name="Mangelson H."/>
            <person name="Liachko I."/>
            <person name="Sullivan S."/>
            <person name="Sone E.D."/>
            <person name="Koren S."/>
            <person name="Silverstein K.A.T."/>
            <person name="Beckman K.B."/>
            <person name="Gohl D.M."/>
        </authorList>
    </citation>
    <scope>NUCLEOTIDE SEQUENCE</scope>
    <source>
        <strain evidence="2">Duluth1</strain>
        <tissue evidence="2">Whole animal</tissue>
    </source>
</reference>
<protein>
    <submittedName>
        <fullName evidence="2">Uncharacterized protein</fullName>
    </submittedName>
</protein>